<evidence type="ECO:0000313" key="2">
    <source>
        <dbReference type="Proteomes" id="UP000199514"/>
    </source>
</evidence>
<keyword evidence="2" id="KW-1185">Reference proteome</keyword>
<evidence type="ECO:0000313" key="1">
    <source>
        <dbReference type="EMBL" id="SFC87654.1"/>
    </source>
</evidence>
<dbReference type="AlphaFoldDB" id="A0A1I1MQA8"/>
<dbReference type="STRING" id="927664.SAMN05421780_11154"/>
<accession>A0A1I1MQA8</accession>
<dbReference type="RefSeq" id="WP_091515624.1">
    <property type="nucleotide sequence ID" value="NZ_FOLE01000011.1"/>
</dbReference>
<proteinExistence type="predicted"/>
<dbReference type="Proteomes" id="UP000199514">
    <property type="component" value="Unassembled WGS sequence"/>
</dbReference>
<sequence>MKTDVYTKILLTIIAACLVIQTIQKVGLVPEAQASSPKIVREEPKYGLVPVNANGSMDVRIVGVSTSDRLDVNIERVGGYSVYNGTLPIKAK</sequence>
<dbReference type="OrthoDB" id="797788at2"/>
<protein>
    <submittedName>
        <fullName evidence="1">Uncharacterized protein</fullName>
    </submittedName>
</protein>
<name>A0A1I1MQA8_9BACT</name>
<gene>
    <name evidence="1" type="ORF">SAMN05421780_11154</name>
</gene>
<dbReference type="EMBL" id="FOLE01000011">
    <property type="protein sequence ID" value="SFC87654.1"/>
    <property type="molecule type" value="Genomic_DNA"/>
</dbReference>
<organism evidence="1 2">
    <name type="scientific">Flexibacter flexilis DSM 6793</name>
    <dbReference type="NCBI Taxonomy" id="927664"/>
    <lineage>
        <taxon>Bacteria</taxon>
        <taxon>Pseudomonadati</taxon>
        <taxon>Bacteroidota</taxon>
        <taxon>Cytophagia</taxon>
        <taxon>Cytophagales</taxon>
        <taxon>Flexibacteraceae</taxon>
        <taxon>Flexibacter</taxon>
    </lineage>
</organism>
<reference evidence="1 2" key="1">
    <citation type="submission" date="2016-10" db="EMBL/GenBank/DDBJ databases">
        <authorList>
            <person name="de Groot N.N."/>
        </authorList>
    </citation>
    <scope>NUCLEOTIDE SEQUENCE [LARGE SCALE GENOMIC DNA]</scope>
    <source>
        <strain evidence="1 2">DSM 6793</strain>
    </source>
</reference>